<sequence length="265" mass="29493">MIEVVRQYPIVSHGSDDSMSPIKLSISEEEFEVREHIKMQLSLYNPTTHTHVPIHLSISQVNGKTKVLIVDSLNATELIMRDENVSINLVNKNKIKLSDEESIDPWCDGVDQEPNEEGDEDAETPAKATANAINVSYTPASSRTPASSIASEPMDASWLSSMCKSLYPHSAKLKSDGGLTVKFKSGGKMISRNVYIKMVKGKSNEAYNMVIMAKNKPARLIRFDDWETKREPGSPVLQDLMLQDMLPPGGEGDVLRRVFERLVAF</sequence>
<dbReference type="AlphaFoldDB" id="A0A2V0RAX7"/>
<accession>A0A2V0RAX7</accession>
<protein>
    <submittedName>
        <fullName evidence="2">Uncharacterized protein</fullName>
    </submittedName>
</protein>
<proteinExistence type="predicted"/>
<name>A0A2V0RAX7_9ZZZZ</name>
<feature type="region of interest" description="Disordered" evidence="1">
    <location>
        <begin position="103"/>
        <end position="124"/>
    </location>
</feature>
<reference evidence="2" key="1">
    <citation type="submission" date="2017-04" db="EMBL/GenBank/DDBJ databases">
        <title>Unveiling RNA virosphere associated with marine microorganisms.</title>
        <authorList>
            <person name="Urayama S."/>
            <person name="Takaki Y."/>
            <person name="Nishi S."/>
            <person name="Yoshida Y."/>
            <person name="Deguchi S."/>
            <person name="Takai K."/>
            <person name="Nunoura T."/>
        </authorList>
    </citation>
    <scope>NUCLEOTIDE SEQUENCE</scope>
</reference>
<dbReference type="EMBL" id="BDQC01000119">
    <property type="protein sequence ID" value="GBH22503.1"/>
    <property type="molecule type" value="Genomic_RNA"/>
</dbReference>
<evidence type="ECO:0000313" key="2">
    <source>
        <dbReference type="EMBL" id="GBH22503.1"/>
    </source>
</evidence>
<evidence type="ECO:0000256" key="1">
    <source>
        <dbReference type="SAM" id="MobiDB-lite"/>
    </source>
</evidence>
<feature type="compositionally biased region" description="Acidic residues" evidence="1">
    <location>
        <begin position="110"/>
        <end position="123"/>
    </location>
</feature>
<comment type="caution">
    <text evidence="2">The sequence shown here is derived from an EMBL/GenBank/DDBJ whole genome shotgun (WGS) entry which is preliminary data.</text>
</comment>
<organism evidence="2">
    <name type="scientific">viral metagenome</name>
    <dbReference type="NCBI Taxonomy" id="1070528"/>
    <lineage>
        <taxon>unclassified sequences</taxon>
        <taxon>metagenomes</taxon>
        <taxon>organismal metagenomes</taxon>
    </lineage>
</organism>